<name>F0ZB37_DICPU</name>
<keyword evidence="6" id="KW-1185">Reference proteome</keyword>
<dbReference type="InterPro" id="IPR044865">
    <property type="entry name" value="MRH_dom"/>
</dbReference>
<accession>F0ZB37</accession>
<dbReference type="AlphaFoldDB" id="F0ZB37"/>
<keyword evidence="1 3" id="KW-0732">Signal</keyword>
<dbReference type="InParanoid" id="F0ZB37"/>
<dbReference type="VEuPathDB" id="AmoebaDB:DICPUDRAFT_28021"/>
<evidence type="ECO:0000256" key="1">
    <source>
        <dbReference type="ARBA" id="ARBA00022729"/>
    </source>
</evidence>
<dbReference type="STRING" id="5786.F0ZB37"/>
<dbReference type="PROSITE" id="PS51914">
    <property type="entry name" value="MRH"/>
    <property type="match status" value="1"/>
</dbReference>
<evidence type="ECO:0000313" key="6">
    <source>
        <dbReference type="Proteomes" id="UP000001064"/>
    </source>
</evidence>
<dbReference type="InterPro" id="IPR009011">
    <property type="entry name" value="Man6P_isomerase_rcpt-bd_dom_sf"/>
</dbReference>
<feature type="chain" id="PRO_5003265011" description="MRH domain-containing protein" evidence="3">
    <location>
        <begin position="20"/>
        <end position="260"/>
    </location>
</feature>
<dbReference type="OMA" id="CETSYIN"/>
<reference evidence="6" key="1">
    <citation type="journal article" date="2011" name="Genome Biol.">
        <title>Comparative genomics of the social amoebae Dictyostelium discoideum and Dictyostelium purpureum.</title>
        <authorList>
            <consortium name="US DOE Joint Genome Institute (JGI-PGF)"/>
            <person name="Sucgang R."/>
            <person name="Kuo A."/>
            <person name="Tian X."/>
            <person name="Salerno W."/>
            <person name="Parikh A."/>
            <person name="Feasley C.L."/>
            <person name="Dalin E."/>
            <person name="Tu H."/>
            <person name="Huang E."/>
            <person name="Barry K."/>
            <person name="Lindquist E."/>
            <person name="Shapiro H."/>
            <person name="Bruce D."/>
            <person name="Schmutz J."/>
            <person name="Salamov A."/>
            <person name="Fey P."/>
            <person name="Gaudet P."/>
            <person name="Anjard C."/>
            <person name="Babu M.M."/>
            <person name="Basu S."/>
            <person name="Bushmanova Y."/>
            <person name="van der Wel H."/>
            <person name="Katoh-Kurasawa M."/>
            <person name="Dinh C."/>
            <person name="Coutinho P.M."/>
            <person name="Saito T."/>
            <person name="Elias M."/>
            <person name="Schaap P."/>
            <person name="Kay R.R."/>
            <person name="Henrissat B."/>
            <person name="Eichinger L."/>
            <person name="Rivero F."/>
            <person name="Putnam N.H."/>
            <person name="West C.M."/>
            <person name="Loomis W.F."/>
            <person name="Chisholm R.L."/>
            <person name="Shaulsky G."/>
            <person name="Strassmann J.E."/>
            <person name="Queller D.C."/>
            <person name="Kuspa A."/>
            <person name="Grigoriev I.V."/>
        </authorList>
    </citation>
    <scope>NUCLEOTIDE SEQUENCE [LARGE SCALE GENOMIC DNA]</scope>
    <source>
        <strain evidence="6">QSDP1</strain>
    </source>
</reference>
<evidence type="ECO:0000256" key="2">
    <source>
        <dbReference type="ARBA" id="ARBA00023157"/>
    </source>
</evidence>
<protein>
    <recommendedName>
        <fullName evidence="4">MRH domain-containing protein</fullName>
    </recommendedName>
</protein>
<dbReference type="EMBL" id="GL870968">
    <property type="protein sequence ID" value="EGC38850.1"/>
    <property type="molecule type" value="Genomic_DNA"/>
</dbReference>
<dbReference type="GeneID" id="10506423"/>
<dbReference type="RefSeq" id="XP_003284644.1">
    <property type="nucleotide sequence ID" value="XM_003284596.1"/>
</dbReference>
<dbReference type="Proteomes" id="UP000001064">
    <property type="component" value="Unassembled WGS sequence"/>
</dbReference>
<evidence type="ECO:0000313" key="5">
    <source>
        <dbReference type="EMBL" id="EGC38850.1"/>
    </source>
</evidence>
<dbReference type="KEGG" id="dpp:DICPUDRAFT_28021"/>
<organism evidence="5 6">
    <name type="scientific">Dictyostelium purpureum</name>
    <name type="common">Slime mold</name>
    <dbReference type="NCBI Taxonomy" id="5786"/>
    <lineage>
        <taxon>Eukaryota</taxon>
        <taxon>Amoebozoa</taxon>
        <taxon>Evosea</taxon>
        <taxon>Eumycetozoa</taxon>
        <taxon>Dictyostelia</taxon>
        <taxon>Dictyosteliales</taxon>
        <taxon>Dictyosteliaceae</taxon>
        <taxon>Dictyostelium</taxon>
    </lineage>
</organism>
<gene>
    <name evidence="5" type="ORF">DICPUDRAFT_28021</name>
</gene>
<dbReference type="Gene3D" id="2.70.130.10">
    <property type="entry name" value="Mannose-6-phosphate receptor binding domain"/>
    <property type="match status" value="1"/>
</dbReference>
<feature type="domain" description="MRH" evidence="4">
    <location>
        <begin position="24"/>
        <end position="157"/>
    </location>
</feature>
<sequence length="260" mass="28187">MKFLKYLFVFTSLISLINSQSSPSNCKFDGVDFSFLTNSTGYSSTDSSNQYTYYFNICNLSSKCNTLNSGHIVACQVKGTSNPTPVGFIGQGYFSGSKKSANLRYNTNTNPCSGGAFRSFNIVMEPGNSTGVTVSQIFEVSKCSYEVHLTYPQGNNNNNNTKVTCENDGNGLTINSLAGISCKSYGPTTCVDNISGSTCETSYINGEIKCTTNSKGPNSMTCTSEQLECTSSNMTCLLKKNRSFWVNGEHSSEKLVTMEN</sequence>
<evidence type="ECO:0000256" key="3">
    <source>
        <dbReference type="SAM" id="SignalP"/>
    </source>
</evidence>
<evidence type="ECO:0000259" key="4">
    <source>
        <dbReference type="PROSITE" id="PS51914"/>
    </source>
</evidence>
<keyword evidence="2" id="KW-1015">Disulfide bond</keyword>
<proteinExistence type="predicted"/>
<feature type="signal peptide" evidence="3">
    <location>
        <begin position="1"/>
        <end position="19"/>
    </location>
</feature>
<dbReference type="OrthoDB" id="20652at2759"/>
<dbReference type="SUPFAM" id="SSF50911">
    <property type="entry name" value="Mannose 6-phosphate receptor domain"/>
    <property type="match status" value="1"/>
</dbReference>